<evidence type="ECO:0000313" key="4">
    <source>
        <dbReference type="Proteomes" id="UP000282195"/>
    </source>
</evidence>
<dbReference type="Proteomes" id="UP000282195">
    <property type="component" value="Plasmid pRCCGE525a"/>
</dbReference>
<comment type="similarity">
    <text evidence="1">Belongs to the bacterial histone-like protein family.</text>
</comment>
<organism evidence="3 4">
    <name type="scientific">Rhizobium jaguaris</name>
    <dbReference type="NCBI Taxonomy" id="1312183"/>
    <lineage>
        <taxon>Bacteria</taxon>
        <taxon>Pseudomonadati</taxon>
        <taxon>Pseudomonadota</taxon>
        <taxon>Alphaproteobacteria</taxon>
        <taxon>Hyphomicrobiales</taxon>
        <taxon>Rhizobiaceae</taxon>
        <taxon>Rhizobium/Agrobacterium group</taxon>
        <taxon>Rhizobium</taxon>
    </lineage>
</organism>
<dbReference type="KEGG" id="rjg:CCGE525_36970"/>
<dbReference type="OrthoDB" id="9799835at2"/>
<dbReference type="InterPro" id="IPR010992">
    <property type="entry name" value="IHF-like_DNA-bd_dom_sf"/>
</dbReference>
<reference evidence="3 4" key="1">
    <citation type="submission" date="2018-10" db="EMBL/GenBank/DDBJ databases">
        <title>Rhizobium etli, R. leguminosarum and a new Rhizobium genospecies from Phaseolus dumosus.</title>
        <authorList>
            <person name="Ramirez-Puebla S.T."/>
            <person name="Rogel-Hernandez M.A."/>
            <person name="Guerrero G."/>
            <person name="Ormeno-Orrillo E."/>
            <person name="Martinez-Romero J.C."/>
            <person name="Negrete-Yankelevich S."/>
            <person name="Martinez-Romero E."/>
        </authorList>
    </citation>
    <scope>NUCLEOTIDE SEQUENCE [LARGE SCALE GENOMIC DNA]</scope>
    <source>
        <strain evidence="3 4">CCGE525</strain>
        <plasmid evidence="4">prccge525a</plasmid>
    </source>
</reference>
<dbReference type="SUPFAM" id="SSF47729">
    <property type="entry name" value="IHF-like DNA-binding proteins"/>
    <property type="match status" value="1"/>
</dbReference>
<proteinExistence type="inferred from homology"/>
<geneLocation type="plasmid" evidence="4">
    <name>prccge525a</name>
</geneLocation>
<dbReference type="GO" id="GO:0003677">
    <property type="term" value="F:DNA binding"/>
    <property type="evidence" value="ECO:0007669"/>
    <property type="project" value="UniProtKB-KW"/>
</dbReference>
<evidence type="ECO:0000313" key="3">
    <source>
        <dbReference type="EMBL" id="AYG64348.1"/>
    </source>
</evidence>
<dbReference type="RefSeq" id="WP_120709240.1">
    <property type="nucleotide sequence ID" value="NZ_CP032697.1"/>
</dbReference>
<protein>
    <submittedName>
        <fullName evidence="3">Histone family DNA-binding protein</fullName>
    </submittedName>
</protein>
<gene>
    <name evidence="3" type="ORF">CCGE525_36970</name>
</gene>
<evidence type="ECO:0000256" key="2">
    <source>
        <dbReference type="ARBA" id="ARBA00023125"/>
    </source>
</evidence>
<keyword evidence="4" id="KW-1185">Reference proteome</keyword>
<dbReference type="Gene3D" id="4.10.520.10">
    <property type="entry name" value="IHF-like DNA-binding proteins"/>
    <property type="match status" value="1"/>
</dbReference>
<name>A0A387G1C9_9HYPH</name>
<dbReference type="InterPro" id="IPR000119">
    <property type="entry name" value="Hist_DNA-bd"/>
</dbReference>
<dbReference type="Pfam" id="PF00216">
    <property type="entry name" value="Bac_DNA_binding"/>
    <property type="match status" value="1"/>
</dbReference>
<keyword evidence="2 3" id="KW-0238">DNA-binding</keyword>
<dbReference type="AlphaFoldDB" id="A0A387G1C9"/>
<evidence type="ECO:0000256" key="1">
    <source>
        <dbReference type="ARBA" id="ARBA00010529"/>
    </source>
</evidence>
<accession>A0A387G1C9</accession>
<sequence>MTTTNEIAEKIAADHNLSKAQSKTIVEAVFASITAAATSGAEITFQPGKPLKDALNK</sequence>
<dbReference type="EMBL" id="CP032697">
    <property type="protein sequence ID" value="AYG64348.1"/>
    <property type="molecule type" value="Genomic_DNA"/>
</dbReference>
<dbReference type="GO" id="GO:0030527">
    <property type="term" value="F:structural constituent of chromatin"/>
    <property type="evidence" value="ECO:0007669"/>
    <property type="project" value="InterPro"/>
</dbReference>
<keyword evidence="3" id="KW-0614">Plasmid</keyword>